<evidence type="ECO:0000313" key="2">
    <source>
        <dbReference type="Proteomes" id="UP001301769"/>
    </source>
</evidence>
<sequence length="1292" mass="142755">MDRVRKTYFNPLATTKESIRELLEALPVGSAHPFSPERILLLRTNDGIDEIDISSYPEDFFFNAVDLGEMGEILLRRMAGFSQHLSVFNDFQIVQAPASTFRIPIVSGEIAMLAVSVRDPTYYDFCFADKDCNACCWLARDTFPGITHSGDILNGQDLLDYIRIDGRKLTQKEICFFISGYQKTKITRFLGTHPAVLLADHVDKILYIVPVPLDSATIGDATICCPLVMKKDGDDGLICSILPTATTDRDMMCHADTMKSPCFAEALTRADFTLSAPQLTATPAATVTPVQQSTATNSELLSKITAKDSAVLVTSPVTLPSVVDPAKTQVINFGTGLEFKLDGATSTNTTSSSVVLPCIFGTQLQGPMLLATGTVPSNVPSLDEKSLREYYERLKDITVIVDDKMTDNARNLATSLRLNAVFIVQLSPEQQPKTTDEIMSLLDSTNINSVTALAGPQSLILVQVADKYYFYRGIANQAHLNTTKMPFGADVTAIIESLLGTGSLIEPRAKRIVDLSEPNSIVLPASGQQVRPEELKEVLDKLQVEQVKNLEDDISAAVPQLQMLLNQKDLSELSQSLVTALSTKVSAVAAPMRKVYIKFLTQEYDESNPEAVKTKGRMLGELRKTTMDMQKALEPVISSLHNLISTQTTSKRTHDLKRLLRQAQIKGNVEATKTMTFETMAGYLENYAADMGVMVMNIETGPFQRVLANLTGQTMATIDASECCDLDSRVLHLDGFDAGIIIEQSQAQHNGPLRSTNGPGQPILAVPYLNQGRGYEGSMLAWVCWDEFVNLKSPYTVRWMEKCNDAHIAALRILTRSTLSQAVLSREFNIEAGAPETGHLMSALLVEAMTKLAAMRTTAPTLVEKAEDTTTKLMRGLFGNLLTVAGSGVRPLSMVWQLFGLNPSYDIPTTEADWIWYEKVVQLYPYTGWPLSQFHTNVEKLLDKAIVRLITKSENTSQITTAYVHELARMCKLRNIQLEHSRTIITIFMRMLTSGPEEGIDIQAVAARLLSHLPAKLERQTGSYGKMISYLNHLASGAARIAKEDLVLASVYTKRSAAYASLKQAVSAACVDRNWAEVKTTCQALIDEHTKTAALWGVDPAKLNIQNLKVYRDLLAAELGDSEEVSEDTFRKNLELTRRVLGDAETKRVPWQIGKEGEWGPKIEPIGEAFVREMLTGEAEKKELDDVEMEDVPATASTAVVEAKKTVDEEILEFKGTLQASFVKDVQRPLTAKDVCAMIKVPERTMRVFVQALNPQFEWEAMGENFKIVVLGLLKDRSNRAESRPVLKLLDL</sequence>
<name>A0AAN6Y677_9PEZI</name>
<dbReference type="EMBL" id="MU858136">
    <property type="protein sequence ID" value="KAK4212030.1"/>
    <property type="molecule type" value="Genomic_DNA"/>
</dbReference>
<reference evidence="1" key="2">
    <citation type="submission" date="2023-05" db="EMBL/GenBank/DDBJ databases">
        <authorList>
            <consortium name="Lawrence Berkeley National Laboratory"/>
            <person name="Steindorff A."/>
            <person name="Hensen N."/>
            <person name="Bonometti L."/>
            <person name="Westerberg I."/>
            <person name="Brannstrom I.O."/>
            <person name="Guillou S."/>
            <person name="Cros-Aarteil S."/>
            <person name="Calhoun S."/>
            <person name="Haridas S."/>
            <person name="Kuo A."/>
            <person name="Mondo S."/>
            <person name="Pangilinan J."/>
            <person name="Riley R."/>
            <person name="Labutti K."/>
            <person name="Andreopoulos B."/>
            <person name="Lipzen A."/>
            <person name="Chen C."/>
            <person name="Yanf M."/>
            <person name="Daum C."/>
            <person name="Ng V."/>
            <person name="Clum A."/>
            <person name="Ohm R."/>
            <person name="Martin F."/>
            <person name="Silar P."/>
            <person name="Natvig D."/>
            <person name="Lalanne C."/>
            <person name="Gautier V."/>
            <person name="Ament-Velasquez S.L."/>
            <person name="Kruys A."/>
            <person name="Hutchinson M.I."/>
            <person name="Powell A.J."/>
            <person name="Barry K."/>
            <person name="Miller A.N."/>
            <person name="Grigoriev I.V."/>
            <person name="Debuchy R."/>
            <person name="Gladieux P."/>
            <person name="Thoren M.H."/>
            <person name="Johannesson H."/>
        </authorList>
    </citation>
    <scope>NUCLEOTIDE SEQUENCE</scope>
    <source>
        <strain evidence="1">PSN293</strain>
    </source>
</reference>
<dbReference type="Proteomes" id="UP001301769">
    <property type="component" value="Unassembled WGS sequence"/>
</dbReference>
<protein>
    <submittedName>
        <fullName evidence="1">Uncharacterized protein</fullName>
    </submittedName>
</protein>
<reference evidence="1" key="1">
    <citation type="journal article" date="2023" name="Mol. Phylogenet. Evol.">
        <title>Genome-scale phylogeny and comparative genomics of the fungal order Sordariales.</title>
        <authorList>
            <person name="Hensen N."/>
            <person name="Bonometti L."/>
            <person name="Westerberg I."/>
            <person name="Brannstrom I.O."/>
            <person name="Guillou S."/>
            <person name="Cros-Aarteil S."/>
            <person name="Calhoun S."/>
            <person name="Haridas S."/>
            <person name="Kuo A."/>
            <person name="Mondo S."/>
            <person name="Pangilinan J."/>
            <person name="Riley R."/>
            <person name="LaButti K."/>
            <person name="Andreopoulos B."/>
            <person name="Lipzen A."/>
            <person name="Chen C."/>
            <person name="Yan M."/>
            <person name="Daum C."/>
            <person name="Ng V."/>
            <person name="Clum A."/>
            <person name="Steindorff A."/>
            <person name="Ohm R.A."/>
            <person name="Martin F."/>
            <person name="Silar P."/>
            <person name="Natvig D.O."/>
            <person name="Lalanne C."/>
            <person name="Gautier V."/>
            <person name="Ament-Velasquez S.L."/>
            <person name="Kruys A."/>
            <person name="Hutchinson M.I."/>
            <person name="Powell A.J."/>
            <person name="Barry K."/>
            <person name="Miller A.N."/>
            <person name="Grigoriev I.V."/>
            <person name="Debuchy R."/>
            <person name="Gladieux P."/>
            <person name="Hiltunen Thoren M."/>
            <person name="Johannesson H."/>
        </authorList>
    </citation>
    <scope>NUCLEOTIDE SEQUENCE</scope>
    <source>
        <strain evidence="1">PSN293</strain>
    </source>
</reference>
<evidence type="ECO:0000313" key="1">
    <source>
        <dbReference type="EMBL" id="KAK4212030.1"/>
    </source>
</evidence>
<proteinExistence type="predicted"/>
<gene>
    <name evidence="1" type="ORF">QBC37DRAFT_425840</name>
</gene>
<keyword evidence="2" id="KW-1185">Reference proteome</keyword>
<comment type="caution">
    <text evidence="1">The sequence shown here is derived from an EMBL/GenBank/DDBJ whole genome shotgun (WGS) entry which is preliminary data.</text>
</comment>
<organism evidence="1 2">
    <name type="scientific">Rhypophila decipiens</name>
    <dbReference type="NCBI Taxonomy" id="261697"/>
    <lineage>
        <taxon>Eukaryota</taxon>
        <taxon>Fungi</taxon>
        <taxon>Dikarya</taxon>
        <taxon>Ascomycota</taxon>
        <taxon>Pezizomycotina</taxon>
        <taxon>Sordariomycetes</taxon>
        <taxon>Sordariomycetidae</taxon>
        <taxon>Sordariales</taxon>
        <taxon>Naviculisporaceae</taxon>
        <taxon>Rhypophila</taxon>
    </lineage>
</organism>
<accession>A0AAN6Y677</accession>